<evidence type="ECO:0000313" key="2">
    <source>
        <dbReference type="Proteomes" id="UP000204551"/>
    </source>
</evidence>
<sequence>MQGRNFEVKAFEDYPFNKNLKTPTTSKGENPKKIRPFGRAWVFSKISSLLIN</sequence>
<dbReference type="AlphaFoldDB" id="A0A221UYH4"/>
<gene>
    <name evidence="1" type="ORF">AREALGSMS7_02973</name>
</gene>
<organism evidence="1 2">
    <name type="scientific">Arenibacter algicola</name>
    <dbReference type="NCBI Taxonomy" id="616991"/>
    <lineage>
        <taxon>Bacteria</taxon>
        <taxon>Pseudomonadati</taxon>
        <taxon>Bacteroidota</taxon>
        <taxon>Flavobacteriia</taxon>
        <taxon>Flavobacteriales</taxon>
        <taxon>Flavobacteriaceae</taxon>
        <taxon>Arenibacter</taxon>
    </lineage>
</organism>
<dbReference type="Proteomes" id="UP000204551">
    <property type="component" value="Chromosome"/>
</dbReference>
<name>A0A221UYH4_9FLAO</name>
<protein>
    <submittedName>
        <fullName evidence="1">Uncharacterized protein</fullName>
    </submittedName>
</protein>
<reference evidence="1 2" key="1">
    <citation type="submission" date="2017-07" db="EMBL/GenBank/DDBJ databases">
        <title>Genome Sequence of Arenibacter algicola Strain SMS7 Isolated from a culture of the Diatom Skeletonema marinoi.</title>
        <authorList>
            <person name="Topel M."/>
            <person name="Pinder M.I.M."/>
            <person name="Johansson O.N."/>
            <person name="Kourtchenko O."/>
            <person name="Godhe A."/>
            <person name="Clarke A.K."/>
        </authorList>
    </citation>
    <scope>NUCLEOTIDE SEQUENCE [LARGE SCALE GENOMIC DNA]</scope>
    <source>
        <strain evidence="1 2">SMS7</strain>
    </source>
</reference>
<proteinExistence type="predicted"/>
<dbReference type="EMBL" id="CP022515">
    <property type="protein sequence ID" value="ASO06405.1"/>
    <property type="molecule type" value="Genomic_DNA"/>
</dbReference>
<dbReference type="KEGG" id="aalg:AREALGSMS7_02973"/>
<evidence type="ECO:0000313" key="1">
    <source>
        <dbReference type="EMBL" id="ASO06405.1"/>
    </source>
</evidence>
<accession>A0A221UYH4</accession>